<accession>A0AC60PG18</accession>
<keyword evidence="2" id="KW-1185">Reference proteome</keyword>
<proteinExistence type="predicted"/>
<sequence>MADVQLNVSDEGVAQNNPLTRKLNKLLEVRLDNDRETLEALKSLSEFFTENNIRTRRNLRGDLEKRSLAINEQFLQSFGDVKASLDALCTDMSAMSTACQGMMARLQATRSQTDTLMSRSAALRAQAQRLDERQKLAGAFLHAFQLTPDELQALRTGSPGDDRFFDALSRAGRIHADCKLLLRTSQAAAGLQLMEAMAAHRETAYERLYRWLQAQWRAPSADDAAPLARALASLRERPVLWGYALDELANARRACVVRRFIDALGPMEARSSDPLRYVADMLTWVHECAAGERQLLGQLLGDAAGDADALLGRVTQGLCGPLRLRVEQVAVGPSGPLMLHRLRELLRFYRDLSLGPLAACLADLATLADRMLANSLTCHCGQLLDKGELPPGDLGAPESLRRLLSLVREMLSCGDGRLAPLPQRQLDVPALLQQVLEPALEACQLSASRLSAADGATYLANCAQLAHSTLAPFECTEPWLERLEALAQHQLGLLSQEQQAALLSQLGLSTPVRLLGQGPLATLPGCDVLALRTAGSRLARLLEDGFPLPLGQLLASAGHRRILRATTLAALCDVYAQLHAAVHDPANGYPDPSLLLPVPPEEIRAKLLPVQPPETLIKAVESP</sequence>
<gene>
    <name evidence="1" type="ORF">HPB47_004348</name>
</gene>
<reference evidence="1 2" key="1">
    <citation type="journal article" date="2020" name="Cell">
        <title>Large-Scale Comparative Analyses of Tick Genomes Elucidate Their Genetic Diversity and Vector Capacities.</title>
        <authorList>
            <consortium name="Tick Genome and Microbiome Consortium (TIGMIC)"/>
            <person name="Jia N."/>
            <person name="Wang J."/>
            <person name="Shi W."/>
            <person name="Du L."/>
            <person name="Sun Y."/>
            <person name="Zhan W."/>
            <person name="Jiang J.F."/>
            <person name="Wang Q."/>
            <person name="Zhang B."/>
            <person name="Ji P."/>
            <person name="Bell-Sakyi L."/>
            <person name="Cui X.M."/>
            <person name="Yuan T.T."/>
            <person name="Jiang B.G."/>
            <person name="Yang W.F."/>
            <person name="Lam T.T."/>
            <person name="Chang Q.C."/>
            <person name="Ding S.J."/>
            <person name="Wang X.J."/>
            <person name="Zhu J.G."/>
            <person name="Ruan X.D."/>
            <person name="Zhao L."/>
            <person name="Wei J.T."/>
            <person name="Ye R.Z."/>
            <person name="Que T.C."/>
            <person name="Du C.H."/>
            <person name="Zhou Y.H."/>
            <person name="Cheng J.X."/>
            <person name="Dai P.F."/>
            <person name="Guo W.B."/>
            <person name="Han X.H."/>
            <person name="Huang E.J."/>
            <person name="Li L.F."/>
            <person name="Wei W."/>
            <person name="Gao Y.C."/>
            <person name="Liu J.Z."/>
            <person name="Shao H.Z."/>
            <person name="Wang X."/>
            <person name="Wang C.C."/>
            <person name="Yang T.C."/>
            <person name="Huo Q.B."/>
            <person name="Li W."/>
            <person name="Chen H.Y."/>
            <person name="Chen S.E."/>
            <person name="Zhou L.G."/>
            <person name="Ni X.B."/>
            <person name="Tian J.H."/>
            <person name="Sheng Y."/>
            <person name="Liu T."/>
            <person name="Pan Y.S."/>
            <person name="Xia L.Y."/>
            <person name="Li J."/>
            <person name="Zhao F."/>
            <person name="Cao W.C."/>
        </authorList>
    </citation>
    <scope>NUCLEOTIDE SEQUENCE [LARGE SCALE GENOMIC DNA]</scope>
    <source>
        <strain evidence="1">Iper-2018</strain>
    </source>
</reference>
<name>A0AC60PG18_IXOPE</name>
<evidence type="ECO:0000313" key="2">
    <source>
        <dbReference type="Proteomes" id="UP000805193"/>
    </source>
</evidence>
<evidence type="ECO:0000313" key="1">
    <source>
        <dbReference type="EMBL" id="KAG0419130.1"/>
    </source>
</evidence>
<protein>
    <submittedName>
        <fullName evidence="1">Uncharacterized protein</fullName>
    </submittedName>
</protein>
<comment type="caution">
    <text evidence="1">The sequence shown here is derived from an EMBL/GenBank/DDBJ whole genome shotgun (WGS) entry which is preliminary data.</text>
</comment>
<dbReference type="Proteomes" id="UP000805193">
    <property type="component" value="Unassembled WGS sequence"/>
</dbReference>
<dbReference type="EMBL" id="JABSTQ010010659">
    <property type="protein sequence ID" value="KAG0419130.1"/>
    <property type="molecule type" value="Genomic_DNA"/>
</dbReference>
<organism evidence="1 2">
    <name type="scientific">Ixodes persulcatus</name>
    <name type="common">Taiga tick</name>
    <dbReference type="NCBI Taxonomy" id="34615"/>
    <lineage>
        <taxon>Eukaryota</taxon>
        <taxon>Metazoa</taxon>
        <taxon>Ecdysozoa</taxon>
        <taxon>Arthropoda</taxon>
        <taxon>Chelicerata</taxon>
        <taxon>Arachnida</taxon>
        <taxon>Acari</taxon>
        <taxon>Parasitiformes</taxon>
        <taxon>Ixodida</taxon>
        <taxon>Ixodoidea</taxon>
        <taxon>Ixodidae</taxon>
        <taxon>Ixodinae</taxon>
        <taxon>Ixodes</taxon>
    </lineage>
</organism>